<name>A0A678T8T5_SACSP</name>
<dbReference type="GO" id="GO:0005777">
    <property type="term" value="C:peroxisome"/>
    <property type="evidence" value="ECO:0007669"/>
    <property type="project" value="TreeGrafter"/>
</dbReference>
<dbReference type="CDD" id="cd06558">
    <property type="entry name" value="crotonase-like"/>
    <property type="match status" value="1"/>
</dbReference>
<dbReference type="GO" id="GO:0006635">
    <property type="term" value="P:fatty acid beta-oxidation"/>
    <property type="evidence" value="ECO:0007669"/>
    <property type="project" value="TreeGrafter"/>
</dbReference>
<dbReference type="Gene3D" id="3.90.226.10">
    <property type="entry name" value="2-enoyl-CoA Hydratase, Chain A, domain 1"/>
    <property type="match status" value="1"/>
</dbReference>
<evidence type="ECO:0008006" key="3">
    <source>
        <dbReference type="Google" id="ProtNLM"/>
    </source>
</evidence>
<dbReference type="InterPro" id="IPR001753">
    <property type="entry name" value="Enoyl-CoA_hydra/iso"/>
</dbReference>
<dbReference type="InterPro" id="IPR029045">
    <property type="entry name" value="ClpP/crotonase-like_dom_sf"/>
</dbReference>
<accession>A0A678T8T5</accession>
<dbReference type="EMBL" id="MH182509">
    <property type="protein sequence ID" value="AWA44712.1"/>
    <property type="molecule type" value="Genomic_DNA"/>
</dbReference>
<proteinExistence type="predicted"/>
<protein>
    <recommendedName>
        <fullName evidence="3">Enoyl-CoA hydratase/isomerase family protein</fullName>
    </recommendedName>
</protein>
<organism evidence="2">
    <name type="scientific">Saccharum spontaneum</name>
    <name type="common">Wild sugarcane</name>
    <dbReference type="NCBI Taxonomy" id="62335"/>
    <lineage>
        <taxon>Eukaryota</taxon>
        <taxon>Viridiplantae</taxon>
        <taxon>Streptophyta</taxon>
        <taxon>Embryophyta</taxon>
        <taxon>Tracheophyta</taxon>
        <taxon>Spermatophyta</taxon>
        <taxon>Magnoliopsida</taxon>
        <taxon>Liliopsida</taxon>
        <taxon>Poales</taxon>
        <taxon>Poaceae</taxon>
        <taxon>PACMAD clade</taxon>
        <taxon>Panicoideae</taxon>
        <taxon>Andropogonodae</taxon>
        <taxon>Andropogoneae</taxon>
        <taxon>Saccharinae</taxon>
        <taxon>Saccharum</taxon>
        <taxon>Saccharum officinarum species complex</taxon>
    </lineage>
</organism>
<dbReference type="PANTHER" id="PTHR11941:SF75">
    <property type="entry name" value="ENOYL-COA HYDRATASE_ISOMERASE FAMILY PROTEIN"/>
    <property type="match status" value="1"/>
</dbReference>
<dbReference type="GO" id="GO:0004165">
    <property type="term" value="F:delta(3)-delta(2)-enoyl-CoA isomerase activity"/>
    <property type="evidence" value="ECO:0007669"/>
    <property type="project" value="TreeGrafter"/>
</dbReference>
<feature type="region of interest" description="Disordered" evidence="1">
    <location>
        <begin position="137"/>
        <end position="171"/>
    </location>
</feature>
<feature type="compositionally biased region" description="Basic residues" evidence="1">
    <location>
        <begin position="157"/>
        <end position="168"/>
    </location>
</feature>
<reference evidence="2" key="1">
    <citation type="submission" date="2018-04" db="EMBL/GenBank/DDBJ databases">
        <title>Comparative Analysis of Homologous Sequences of Saccharum officinarum and Saccharum spontaneum Reveals Independent Polyploidization Events.</title>
        <authorList>
            <person name="Sharma A."/>
            <person name="Song J."/>
            <person name="Lin Q."/>
            <person name="Singh R."/>
            <person name="Ramos N."/>
            <person name="Wang K."/>
            <person name="Zhang J."/>
            <person name="Ming R."/>
            <person name="Yu Q."/>
        </authorList>
    </citation>
    <scope>NUCLEOTIDE SEQUENCE</scope>
</reference>
<sequence>MCTLQQRGRIFVFTLTGDGEHRLGHALISSLRSTAGPGCALVTVGEGRFFSNGLDIGWAGTSRTRLSELADALRPLAVDLLALPMPTVATVTGHASAGGCLLALCHDYRGCLLSAVALLHSRTWALANAHGLGQRAVRRSAEARGHDGSPSLDPGRRRVASPSRRRTRVGPLAAIAPLH</sequence>
<dbReference type="PANTHER" id="PTHR11941">
    <property type="entry name" value="ENOYL-COA HYDRATASE-RELATED"/>
    <property type="match status" value="1"/>
</dbReference>
<dbReference type="AlphaFoldDB" id="A0A678T8T5"/>
<evidence type="ECO:0000256" key="1">
    <source>
        <dbReference type="SAM" id="MobiDB-lite"/>
    </source>
</evidence>
<gene>
    <name evidence="2" type="ORF">SS29K18_000007</name>
</gene>
<evidence type="ECO:0000313" key="2">
    <source>
        <dbReference type="EMBL" id="AWA44712.1"/>
    </source>
</evidence>
<dbReference type="SUPFAM" id="SSF52096">
    <property type="entry name" value="ClpP/crotonase"/>
    <property type="match status" value="1"/>
</dbReference>
<dbReference type="Pfam" id="PF00378">
    <property type="entry name" value="ECH_1"/>
    <property type="match status" value="1"/>
</dbReference>